<gene>
    <name evidence="15" type="primary">folK</name>
    <name evidence="15" type="ORF">DZC52_07690</name>
</gene>
<dbReference type="GO" id="GO:0046654">
    <property type="term" value="P:tetrahydrofolate biosynthetic process"/>
    <property type="evidence" value="ECO:0007669"/>
    <property type="project" value="UniProtKB-UniPathway"/>
</dbReference>
<dbReference type="OrthoDB" id="9790168at2"/>
<evidence type="ECO:0000256" key="1">
    <source>
        <dbReference type="ARBA" id="ARBA00005051"/>
    </source>
</evidence>
<comment type="caution">
    <text evidence="15">The sequence shown here is derived from an EMBL/GenBank/DDBJ whole genome shotgun (WGS) entry which is preliminary data.</text>
</comment>
<dbReference type="EMBL" id="QUZK01000034">
    <property type="protein sequence ID" value="RFF30602.1"/>
    <property type="molecule type" value="Genomic_DNA"/>
</dbReference>
<keyword evidence="5 15" id="KW-0808">Transferase</keyword>
<evidence type="ECO:0000256" key="11">
    <source>
        <dbReference type="ARBA" id="ARBA00029766"/>
    </source>
</evidence>
<comment type="similarity">
    <text evidence="2">Belongs to the HPPK family.</text>
</comment>
<dbReference type="EC" id="2.7.6.3" evidence="3"/>
<dbReference type="PANTHER" id="PTHR43071">
    <property type="entry name" value="2-AMINO-4-HYDROXY-6-HYDROXYMETHYLDIHYDROPTERIDINE PYROPHOSPHOKINASE"/>
    <property type="match status" value="1"/>
</dbReference>
<evidence type="ECO:0000256" key="5">
    <source>
        <dbReference type="ARBA" id="ARBA00022679"/>
    </source>
</evidence>
<dbReference type="NCBIfam" id="TIGR01498">
    <property type="entry name" value="folK"/>
    <property type="match status" value="1"/>
</dbReference>
<sequence length="175" mass="19450">MSTVYLGLGSNQDAETNIRAGIRALYRNFANTAVSPVYRSEAVGFSGKDFLNCVARIDTEMSPSALKDWLTELEDEYGRDRSQPKFSDRTLDIDILLHDDKVGDFDGLVLPRDEILKYAHVLKPLADLAPMLKHPETGKTFAEHWAEFDGDRSLESADLGDTQPASPNWWGSGGE</sequence>
<dbReference type="SUPFAM" id="SSF55083">
    <property type="entry name" value="6-hydroxymethyl-7,8-dihydropterin pyrophosphokinase, HPPK"/>
    <property type="match status" value="1"/>
</dbReference>
<name>A0A3E1KA47_9GAMM</name>
<evidence type="ECO:0000256" key="7">
    <source>
        <dbReference type="ARBA" id="ARBA00022777"/>
    </source>
</evidence>
<proteinExistence type="inferred from homology"/>
<evidence type="ECO:0000256" key="6">
    <source>
        <dbReference type="ARBA" id="ARBA00022741"/>
    </source>
</evidence>
<evidence type="ECO:0000256" key="3">
    <source>
        <dbReference type="ARBA" id="ARBA00013253"/>
    </source>
</evidence>
<protein>
    <recommendedName>
        <fullName evidence="4">2-amino-4-hydroxy-6-hydroxymethyldihydropteridine pyrophosphokinase</fullName>
        <ecNumber evidence="3">2.7.6.3</ecNumber>
    </recommendedName>
    <alternativeName>
        <fullName evidence="11">6-hydroxymethyl-7,8-dihydropterin pyrophosphokinase</fullName>
    </alternativeName>
    <alternativeName>
        <fullName evidence="12">7,8-dihydro-6-hydroxymethylpterin-pyrophosphokinase</fullName>
    </alternativeName>
</protein>
<dbReference type="Pfam" id="PF01288">
    <property type="entry name" value="HPPK"/>
    <property type="match status" value="1"/>
</dbReference>
<dbReference type="RefSeq" id="WP_116650545.1">
    <property type="nucleotide sequence ID" value="NZ_QUZK01000034.1"/>
</dbReference>
<keyword evidence="16" id="KW-1185">Reference proteome</keyword>
<dbReference type="GO" id="GO:0046656">
    <property type="term" value="P:folic acid biosynthetic process"/>
    <property type="evidence" value="ECO:0007669"/>
    <property type="project" value="UniProtKB-KW"/>
</dbReference>
<feature type="region of interest" description="Disordered" evidence="13">
    <location>
        <begin position="154"/>
        <end position="175"/>
    </location>
</feature>
<evidence type="ECO:0000256" key="2">
    <source>
        <dbReference type="ARBA" id="ARBA00005810"/>
    </source>
</evidence>
<keyword evidence="7 15" id="KW-0418">Kinase</keyword>
<dbReference type="CDD" id="cd00483">
    <property type="entry name" value="HPPK"/>
    <property type="match status" value="1"/>
</dbReference>
<organism evidence="15 16">
    <name type="scientific">Wenzhouxiangella sediminis</name>
    <dbReference type="NCBI Taxonomy" id="1792836"/>
    <lineage>
        <taxon>Bacteria</taxon>
        <taxon>Pseudomonadati</taxon>
        <taxon>Pseudomonadota</taxon>
        <taxon>Gammaproteobacteria</taxon>
        <taxon>Chromatiales</taxon>
        <taxon>Wenzhouxiangellaceae</taxon>
        <taxon>Wenzhouxiangella</taxon>
    </lineage>
</organism>
<dbReference type="GO" id="GO:0003848">
    <property type="term" value="F:2-amino-4-hydroxy-6-hydroxymethyldihydropteridine diphosphokinase activity"/>
    <property type="evidence" value="ECO:0007669"/>
    <property type="project" value="UniProtKB-EC"/>
</dbReference>
<evidence type="ECO:0000313" key="15">
    <source>
        <dbReference type="EMBL" id="RFF30602.1"/>
    </source>
</evidence>
<keyword evidence="9" id="KW-0289">Folate biosynthesis</keyword>
<comment type="pathway">
    <text evidence="1">Cofactor biosynthesis; tetrahydrofolate biosynthesis; 2-amino-4-hydroxy-6-hydroxymethyl-7,8-dihydropteridine diphosphate from 7,8-dihydroneopterin triphosphate: step 4/4.</text>
</comment>
<dbReference type="Gene3D" id="3.30.70.560">
    <property type="entry name" value="7,8-Dihydro-6-hydroxymethylpterin-pyrophosphokinase HPPK"/>
    <property type="match status" value="1"/>
</dbReference>
<dbReference type="InterPro" id="IPR035907">
    <property type="entry name" value="Hppk_sf"/>
</dbReference>
<evidence type="ECO:0000313" key="16">
    <source>
        <dbReference type="Proteomes" id="UP000260351"/>
    </source>
</evidence>
<dbReference type="InterPro" id="IPR000550">
    <property type="entry name" value="Hppk"/>
</dbReference>
<dbReference type="GO" id="GO:0016301">
    <property type="term" value="F:kinase activity"/>
    <property type="evidence" value="ECO:0007669"/>
    <property type="project" value="UniProtKB-KW"/>
</dbReference>
<dbReference type="UniPathway" id="UPA00077">
    <property type="reaction ID" value="UER00155"/>
</dbReference>
<keyword evidence="6" id="KW-0547">Nucleotide-binding</keyword>
<dbReference type="PANTHER" id="PTHR43071:SF1">
    <property type="entry name" value="2-AMINO-4-HYDROXY-6-HYDROXYMETHYLDIHYDROPTERIDINE PYROPHOSPHOKINASE"/>
    <property type="match status" value="1"/>
</dbReference>
<comment type="function">
    <text evidence="10">Catalyzes the transfer of pyrophosphate from adenosine triphosphate (ATP) to 6-hydroxymethyl-7,8-dihydropterin, an enzymatic step in folate biosynthesis pathway.</text>
</comment>
<keyword evidence="8" id="KW-0067">ATP-binding</keyword>
<evidence type="ECO:0000256" key="8">
    <source>
        <dbReference type="ARBA" id="ARBA00022840"/>
    </source>
</evidence>
<evidence type="ECO:0000256" key="10">
    <source>
        <dbReference type="ARBA" id="ARBA00029409"/>
    </source>
</evidence>
<feature type="domain" description="7,8-dihydro-6-hydroxymethylpterin-pyrophosphokinase" evidence="14">
    <location>
        <begin position="5"/>
        <end position="130"/>
    </location>
</feature>
<evidence type="ECO:0000256" key="4">
    <source>
        <dbReference type="ARBA" id="ARBA00016218"/>
    </source>
</evidence>
<evidence type="ECO:0000259" key="14">
    <source>
        <dbReference type="Pfam" id="PF01288"/>
    </source>
</evidence>
<accession>A0A3E1KA47</accession>
<evidence type="ECO:0000256" key="9">
    <source>
        <dbReference type="ARBA" id="ARBA00022909"/>
    </source>
</evidence>
<evidence type="ECO:0000256" key="12">
    <source>
        <dbReference type="ARBA" id="ARBA00033413"/>
    </source>
</evidence>
<reference evidence="15 16" key="1">
    <citation type="submission" date="2018-08" db="EMBL/GenBank/DDBJ databases">
        <title>Wenzhouxiangella salilacus sp. nov., a novel bacterium isolated from a saline lake in Xinjiang Province, China.</title>
        <authorList>
            <person name="Han S."/>
        </authorList>
    </citation>
    <scope>NUCLEOTIDE SEQUENCE [LARGE SCALE GENOMIC DNA]</scope>
    <source>
        <strain evidence="15 16">XDB06</strain>
    </source>
</reference>
<dbReference type="AlphaFoldDB" id="A0A3E1KA47"/>
<evidence type="ECO:0000256" key="13">
    <source>
        <dbReference type="SAM" id="MobiDB-lite"/>
    </source>
</evidence>
<dbReference type="Proteomes" id="UP000260351">
    <property type="component" value="Unassembled WGS sequence"/>
</dbReference>
<dbReference type="GO" id="GO:0005524">
    <property type="term" value="F:ATP binding"/>
    <property type="evidence" value="ECO:0007669"/>
    <property type="project" value="UniProtKB-KW"/>
</dbReference>